<evidence type="ECO:0000313" key="5">
    <source>
        <dbReference type="Proteomes" id="UP000000333"/>
    </source>
</evidence>
<dbReference type="GO" id="GO:0016491">
    <property type="term" value="F:oxidoreductase activity"/>
    <property type="evidence" value="ECO:0007669"/>
    <property type="project" value="UniProtKB-KW"/>
</dbReference>
<dbReference type="SUPFAM" id="SSF51971">
    <property type="entry name" value="Nucleotide-binding domain"/>
    <property type="match status" value="2"/>
</dbReference>
<accession>E1QX18</accession>
<evidence type="ECO:0000313" key="4">
    <source>
        <dbReference type="EMBL" id="ADK68671.1"/>
    </source>
</evidence>
<evidence type="ECO:0000259" key="3">
    <source>
        <dbReference type="Pfam" id="PF14691"/>
    </source>
</evidence>
<protein>
    <submittedName>
        <fullName evidence="4">Sulfide dehydrogenase (Flavoprotein) subunit SudA</fullName>
        <ecNumber evidence="4">1.8.1.-</ecNumber>
    </submittedName>
</protein>
<dbReference type="RefSeq" id="WP_013252423.1">
    <property type="nucleotide sequence ID" value="NC_014363.1"/>
</dbReference>
<organism evidence="4 5">
    <name type="scientific">Olsenella uli (strain ATCC 49627 / DSM 7084 / CCUG 31166 / CIP 109912 / JCM 12494 / LMG 11480 / NCIMB 702895 / VPI D76D-27C)</name>
    <name type="common">Lactobacillus uli</name>
    <dbReference type="NCBI Taxonomy" id="633147"/>
    <lineage>
        <taxon>Bacteria</taxon>
        <taxon>Bacillati</taxon>
        <taxon>Actinomycetota</taxon>
        <taxon>Coriobacteriia</taxon>
        <taxon>Coriobacteriales</taxon>
        <taxon>Atopobiaceae</taxon>
        <taxon>Olsenella</taxon>
    </lineage>
</organism>
<dbReference type="Gene3D" id="3.50.50.60">
    <property type="entry name" value="FAD/NAD(P)-binding domain"/>
    <property type="match status" value="2"/>
</dbReference>
<dbReference type="InterPro" id="IPR006004">
    <property type="entry name" value="SudA-like"/>
</dbReference>
<dbReference type="EC" id="1.8.1.-" evidence="4"/>
<dbReference type="OrthoDB" id="9803192at2"/>
<dbReference type="InterPro" id="IPR009051">
    <property type="entry name" value="Helical_ferredxn"/>
</dbReference>
<dbReference type="PANTHER" id="PTHR42783:SF3">
    <property type="entry name" value="GLUTAMATE SYNTHASE [NADPH] SMALL CHAIN-RELATED"/>
    <property type="match status" value="1"/>
</dbReference>
<dbReference type="InterPro" id="IPR023753">
    <property type="entry name" value="FAD/NAD-binding_dom"/>
</dbReference>
<dbReference type="PANTHER" id="PTHR42783">
    <property type="entry name" value="GLUTAMATE SYNTHASE [NADPH] SMALL CHAIN"/>
    <property type="match status" value="1"/>
</dbReference>
<feature type="compositionally biased region" description="Basic and acidic residues" evidence="1">
    <location>
        <begin position="13"/>
        <end position="33"/>
    </location>
</feature>
<keyword evidence="5" id="KW-1185">Reference proteome</keyword>
<keyword evidence="4" id="KW-0560">Oxidoreductase</keyword>
<dbReference type="EMBL" id="CP002106">
    <property type="protein sequence ID" value="ADK68671.1"/>
    <property type="molecule type" value="Genomic_DNA"/>
</dbReference>
<reference evidence="4 5" key="1">
    <citation type="journal article" date="2010" name="Stand. Genomic Sci.">
        <title>Complete genome sequence of Olsenella uli type strain (VPI D76D-27C).</title>
        <authorList>
            <person name="Goker M."/>
            <person name="Held B."/>
            <person name="Lucas S."/>
            <person name="Nolan M."/>
            <person name="Yasawong M."/>
            <person name="Glavina Del Rio T."/>
            <person name="Tice H."/>
            <person name="Cheng J.F."/>
            <person name="Bruce D."/>
            <person name="Detter J.C."/>
            <person name="Tapia R."/>
            <person name="Han C."/>
            <person name="Goodwin L."/>
            <person name="Pitluck S."/>
            <person name="Liolios K."/>
            <person name="Ivanova N."/>
            <person name="Mavromatis K."/>
            <person name="Mikhailova N."/>
            <person name="Pati A."/>
            <person name="Chen A."/>
            <person name="Palaniappan K."/>
            <person name="Land M."/>
            <person name="Hauser L."/>
            <person name="Chang Y.J."/>
            <person name="Jeffries C.D."/>
            <person name="Rohde M."/>
            <person name="Sikorski J."/>
            <person name="Pukall R."/>
            <person name="Woyke T."/>
            <person name="Bristow J."/>
            <person name="Eisen J.A."/>
            <person name="Markowitz V."/>
            <person name="Hugenholtz P."/>
            <person name="Kyrpides N.C."/>
            <person name="Klenk H.P."/>
            <person name="Lapidus A."/>
        </authorList>
    </citation>
    <scope>NUCLEOTIDE SEQUENCE [LARGE SCALE GENOMIC DNA]</scope>
    <source>
        <strain evidence="5">ATCC 49627 / DSM 7084 / CIP 109912 / JCM 12494 / NCIMB 702895 / VPI D76D-27C</strain>
    </source>
</reference>
<dbReference type="eggNOG" id="COG0493">
    <property type="taxonomic scope" value="Bacteria"/>
</dbReference>
<dbReference type="PRINTS" id="PR00419">
    <property type="entry name" value="ADXRDTASE"/>
</dbReference>
<dbReference type="InterPro" id="IPR036188">
    <property type="entry name" value="FAD/NAD-bd_sf"/>
</dbReference>
<dbReference type="Pfam" id="PF07992">
    <property type="entry name" value="Pyr_redox_2"/>
    <property type="match status" value="1"/>
</dbReference>
<feature type="domain" description="FAD/NAD(P)-binding" evidence="2">
    <location>
        <begin position="148"/>
        <end position="455"/>
    </location>
</feature>
<dbReference type="Pfam" id="PF14691">
    <property type="entry name" value="Fer4_20"/>
    <property type="match status" value="1"/>
</dbReference>
<dbReference type="GO" id="GO:0051536">
    <property type="term" value="F:iron-sulfur cluster binding"/>
    <property type="evidence" value="ECO:0007669"/>
    <property type="project" value="InterPro"/>
</dbReference>
<dbReference type="Gene3D" id="1.10.1060.10">
    <property type="entry name" value="Alpha-helical ferredoxin"/>
    <property type="match status" value="1"/>
</dbReference>
<dbReference type="AlphaFoldDB" id="E1QX18"/>
<dbReference type="GeneID" id="78512958"/>
<dbReference type="STRING" id="633147.Olsu_1572"/>
<feature type="domain" description="Dihydroprymidine dehydrogenase" evidence="3">
    <location>
        <begin position="27"/>
        <end position="132"/>
    </location>
</feature>
<dbReference type="InterPro" id="IPR028261">
    <property type="entry name" value="DPD_II"/>
</dbReference>
<feature type="region of interest" description="Disordered" evidence="1">
    <location>
        <begin position="1"/>
        <end position="33"/>
    </location>
</feature>
<gene>
    <name evidence="4" type="ordered locus">Olsu_1572</name>
</gene>
<dbReference type="Proteomes" id="UP000000333">
    <property type="component" value="Chromosome"/>
</dbReference>
<dbReference type="SUPFAM" id="SSF46548">
    <property type="entry name" value="alpha-helical ferredoxin"/>
    <property type="match status" value="1"/>
</dbReference>
<proteinExistence type="predicted"/>
<dbReference type="HOGENOM" id="CLU_000422_3_3_11"/>
<evidence type="ECO:0000259" key="2">
    <source>
        <dbReference type="Pfam" id="PF07992"/>
    </source>
</evidence>
<sequence>MPEVNGRWVADMKSARQADNEEPAEERAHDFRPVDRGFTKEMAIAEAQRCLRCKKPLCVEGCPVNIDIPGFIEKIAEEKFGEGLDVIHEASMLPAICGRVCPQETQCEGVCIRGKKGQPVAIGQLERFLGDQPELASQPQMSPSSGKRVAVIGSGPSGITCAGELARNGFDVTVFEAFFTGGGVLVYGIPEFRLPKAVVKREIDGLREMGVKFEYNAVMGNLADAEELLGEKGFDAIYVATGAGLPKFLNIPGENLPNVFFANEYLTRVNLMKANQFPEYDTPTKRAKTVVVFGGGNVAMDAVRTAKRLGAERAIIAYRRTEDEMPARKAELHHAKAESVEVMPLVSPLEFLKGEDGNVCGVRVQRMELGEPDASGRRRPVPIEDAIEEIPCDVAISAIGTNANPFAKKIGGMELNKWGYIIADEETGRTSNPRIWAGGDIVTGAATVILAMGAGKKAAADMTRVLLGA</sequence>
<dbReference type="KEGG" id="ols:Olsu_1572"/>
<evidence type="ECO:0000256" key="1">
    <source>
        <dbReference type="SAM" id="MobiDB-lite"/>
    </source>
</evidence>
<name>E1QX18_OLSUV</name>
<dbReference type="NCBIfam" id="TIGR01316">
    <property type="entry name" value="gltA"/>
    <property type="match status" value="1"/>
</dbReference>
<dbReference type="Gene3D" id="3.40.50.720">
    <property type="entry name" value="NAD(P)-binding Rossmann-like Domain"/>
    <property type="match status" value="1"/>
</dbReference>